<gene>
    <name evidence="3" type="ORF">F8M41_001174</name>
</gene>
<evidence type="ECO:0000313" key="4">
    <source>
        <dbReference type="Proteomes" id="UP000439903"/>
    </source>
</evidence>
<protein>
    <submittedName>
        <fullName evidence="3">Cyanate hydratase</fullName>
    </submittedName>
</protein>
<keyword evidence="2" id="KW-0472">Membrane</keyword>
<evidence type="ECO:0000256" key="1">
    <source>
        <dbReference type="SAM" id="Coils"/>
    </source>
</evidence>
<feature type="coiled-coil region" evidence="1">
    <location>
        <begin position="216"/>
        <end position="468"/>
    </location>
</feature>
<dbReference type="AlphaFoldDB" id="A0A8H3XG92"/>
<dbReference type="OrthoDB" id="2801085at2759"/>
<name>A0A8H3XG92_GIGMA</name>
<proteinExistence type="predicted"/>
<sequence length="487" mass="56673">MGPLINTNVSFSNQREEVHDELKRIKVHENYGDNFFVAARRFINEDQDLILPEDALASVSTVAVNCPVPLENKNLVILNEDRNLMLSEDLLNGCQASTSNHDLIADFSEQTITEHLKDPSENIPTQLQQQNINININTEDNQNWKNILKKNCYFLAIIAVLTVFSILLVMNKNRIWQNKINIINSNWKYSFDKVHKTLAQTFINTFSEQVKKSNLYQITKKAYEELKIEYDEQELETANKENTNLDKKLSIKEQELEVAKKDNVNLDKKLILKEQELETSKKENLNIDKKLSITKEELETAKKENANLDKKLTLKEQDLETSKKENLNLGKKLSITKEVLETAKKENANLDKKLTLKEQDFETSKKENLNLDKKLSITKEALEAAKKENANLNKKLIAKEQDYEESQRKIKDLTIKIFSLEKEVKIIDKQRVKGKERNQVLRVLKQAYKELRESCAKLKQEKIEKETIEHQEILEKAEKFLNDNKEC</sequence>
<dbReference type="EMBL" id="WTPW01001093">
    <property type="protein sequence ID" value="KAF0457497.1"/>
    <property type="molecule type" value="Genomic_DNA"/>
</dbReference>
<comment type="caution">
    <text evidence="3">The sequence shown here is derived from an EMBL/GenBank/DDBJ whole genome shotgun (WGS) entry which is preliminary data.</text>
</comment>
<keyword evidence="2" id="KW-0812">Transmembrane</keyword>
<reference evidence="3 4" key="1">
    <citation type="journal article" date="2019" name="Environ. Microbiol.">
        <title>At the nexus of three kingdoms: the genome of the mycorrhizal fungus Gigaspora margarita provides insights into plant, endobacterial and fungal interactions.</title>
        <authorList>
            <person name="Venice F."/>
            <person name="Ghignone S."/>
            <person name="Salvioli di Fossalunga A."/>
            <person name="Amselem J."/>
            <person name="Novero M."/>
            <person name="Xianan X."/>
            <person name="Sedzielewska Toro K."/>
            <person name="Morin E."/>
            <person name="Lipzen A."/>
            <person name="Grigoriev I.V."/>
            <person name="Henrissat B."/>
            <person name="Martin F.M."/>
            <person name="Bonfante P."/>
        </authorList>
    </citation>
    <scope>NUCLEOTIDE SEQUENCE [LARGE SCALE GENOMIC DNA]</scope>
    <source>
        <strain evidence="3 4">BEG34</strain>
    </source>
</reference>
<keyword evidence="2" id="KW-1133">Transmembrane helix</keyword>
<keyword evidence="1" id="KW-0175">Coiled coil</keyword>
<dbReference type="SUPFAM" id="SSF57997">
    <property type="entry name" value="Tropomyosin"/>
    <property type="match status" value="1"/>
</dbReference>
<accession>A0A8H3XG92</accession>
<evidence type="ECO:0000313" key="3">
    <source>
        <dbReference type="EMBL" id="KAF0457497.1"/>
    </source>
</evidence>
<organism evidence="3 4">
    <name type="scientific">Gigaspora margarita</name>
    <dbReference type="NCBI Taxonomy" id="4874"/>
    <lineage>
        <taxon>Eukaryota</taxon>
        <taxon>Fungi</taxon>
        <taxon>Fungi incertae sedis</taxon>
        <taxon>Mucoromycota</taxon>
        <taxon>Glomeromycotina</taxon>
        <taxon>Glomeromycetes</taxon>
        <taxon>Diversisporales</taxon>
        <taxon>Gigasporaceae</taxon>
        <taxon>Gigaspora</taxon>
    </lineage>
</organism>
<dbReference type="Proteomes" id="UP000439903">
    <property type="component" value="Unassembled WGS sequence"/>
</dbReference>
<evidence type="ECO:0000256" key="2">
    <source>
        <dbReference type="SAM" id="Phobius"/>
    </source>
</evidence>
<keyword evidence="4" id="KW-1185">Reference proteome</keyword>
<feature type="transmembrane region" description="Helical" evidence="2">
    <location>
        <begin position="152"/>
        <end position="170"/>
    </location>
</feature>